<dbReference type="AlphaFoldDB" id="A0A1H7TFD4"/>
<accession>A0A1H7TFD4</accession>
<organism evidence="6 7">
    <name type="scientific">Parapedobacter koreensis</name>
    <dbReference type="NCBI Taxonomy" id="332977"/>
    <lineage>
        <taxon>Bacteria</taxon>
        <taxon>Pseudomonadati</taxon>
        <taxon>Bacteroidota</taxon>
        <taxon>Sphingobacteriia</taxon>
        <taxon>Sphingobacteriales</taxon>
        <taxon>Sphingobacteriaceae</taxon>
        <taxon>Parapedobacter</taxon>
    </lineage>
</organism>
<dbReference type="InterPro" id="IPR054015">
    <property type="entry name" value="ExsA-like_N"/>
</dbReference>
<keyword evidence="3 6" id="KW-0238">DNA-binding</keyword>
<dbReference type="Pfam" id="PF12833">
    <property type="entry name" value="HTH_18"/>
    <property type="match status" value="1"/>
</dbReference>
<dbReference type="Gene3D" id="1.10.10.60">
    <property type="entry name" value="Homeodomain-like"/>
    <property type="match status" value="1"/>
</dbReference>
<dbReference type="EMBL" id="FNZR01000011">
    <property type="protein sequence ID" value="SEL83229.1"/>
    <property type="molecule type" value="Genomic_DNA"/>
</dbReference>
<sequence>MATQQKSDFNEIVCSVTEEKYFKDDLFFDYHSFVRVLSGEMKIIQADRTYVFGAGSTFLYPRNQLCTVIKYPLEGRPYKAVIMTLMPQRLEEFYKRHHMRSAGLKNPEIKEFGPGPLLDSLFDSLLPYFRLENQLPETVTVLKIKEAISILRAIDEDTDGILSDFSQPGKINLFDFMQKNYMFNLSLEKFSYLTGRSLSAFNRDFRTTFHTSPQKWLTKKRLELALQRIKKEKRRPVDVYLEVGFENLSHFSHAFKKQFGFAPSEMPIR</sequence>
<dbReference type="GO" id="GO:0003700">
    <property type="term" value="F:DNA-binding transcription factor activity"/>
    <property type="evidence" value="ECO:0007669"/>
    <property type="project" value="InterPro"/>
</dbReference>
<dbReference type="GO" id="GO:0043565">
    <property type="term" value="F:sequence-specific DNA binding"/>
    <property type="evidence" value="ECO:0007669"/>
    <property type="project" value="InterPro"/>
</dbReference>
<keyword evidence="2" id="KW-0805">Transcription regulation</keyword>
<evidence type="ECO:0000256" key="2">
    <source>
        <dbReference type="ARBA" id="ARBA00023015"/>
    </source>
</evidence>
<evidence type="ECO:0000256" key="4">
    <source>
        <dbReference type="ARBA" id="ARBA00023163"/>
    </source>
</evidence>
<dbReference type="InterPro" id="IPR037923">
    <property type="entry name" value="HTH-like"/>
</dbReference>
<dbReference type="InterPro" id="IPR009057">
    <property type="entry name" value="Homeodomain-like_sf"/>
</dbReference>
<dbReference type="Proteomes" id="UP000198916">
    <property type="component" value="Unassembled WGS sequence"/>
</dbReference>
<evidence type="ECO:0000313" key="7">
    <source>
        <dbReference type="Proteomes" id="UP000198916"/>
    </source>
</evidence>
<dbReference type="Pfam" id="PF22200">
    <property type="entry name" value="ExsA_N"/>
    <property type="match status" value="1"/>
</dbReference>
<dbReference type="PROSITE" id="PS01124">
    <property type="entry name" value="HTH_ARAC_FAMILY_2"/>
    <property type="match status" value="1"/>
</dbReference>
<dbReference type="RefSeq" id="WP_090608549.1">
    <property type="nucleotide sequence ID" value="NZ_FNZR01000011.1"/>
</dbReference>
<dbReference type="SMART" id="SM00342">
    <property type="entry name" value="HTH_ARAC"/>
    <property type="match status" value="1"/>
</dbReference>
<keyword evidence="7" id="KW-1185">Reference proteome</keyword>
<reference evidence="7" key="1">
    <citation type="submission" date="2016-10" db="EMBL/GenBank/DDBJ databases">
        <authorList>
            <person name="Varghese N."/>
            <person name="Submissions S."/>
        </authorList>
    </citation>
    <scope>NUCLEOTIDE SEQUENCE [LARGE SCALE GENOMIC DNA]</scope>
    <source>
        <strain evidence="7">Jip14</strain>
    </source>
</reference>
<proteinExistence type="predicted"/>
<protein>
    <submittedName>
        <fullName evidence="6">AraC-type DNA-binding protein</fullName>
    </submittedName>
</protein>
<evidence type="ECO:0000256" key="1">
    <source>
        <dbReference type="ARBA" id="ARBA00022490"/>
    </source>
</evidence>
<keyword evidence="1" id="KW-0963">Cytoplasm</keyword>
<evidence type="ECO:0000259" key="5">
    <source>
        <dbReference type="PROSITE" id="PS01124"/>
    </source>
</evidence>
<evidence type="ECO:0000313" key="6">
    <source>
        <dbReference type="EMBL" id="SEL83229.1"/>
    </source>
</evidence>
<dbReference type="InterPro" id="IPR018060">
    <property type="entry name" value="HTH_AraC"/>
</dbReference>
<dbReference type="OrthoDB" id="4480133at2"/>
<dbReference type="PANTHER" id="PTHR46796">
    <property type="entry name" value="HTH-TYPE TRANSCRIPTIONAL ACTIVATOR RHAS-RELATED"/>
    <property type="match status" value="1"/>
</dbReference>
<evidence type="ECO:0000256" key="3">
    <source>
        <dbReference type="ARBA" id="ARBA00023125"/>
    </source>
</evidence>
<gene>
    <name evidence="6" type="ORF">SAMN05421740_11119</name>
</gene>
<dbReference type="InterPro" id="IPR050204">
    <property type="entry name" value="AraC_XylS_family_regulators"/>
</dbReference>
<keyword evidence="4" id="KW-0804">Transcription</keyword>
<feature type="domain" description="HTH araC/xylS-type" evidence="5">
    <location>
        <begin position="171"/>
        <end position="269"/>
    </location>
</feature>
<dbReference type="PANTHER" id="PTHR46796:SF13">
    <property type="entry name" value="HTH-TYPE TRANSCRIPTIONAL ACTIVATOR RHAS"/>
    <property type="match status" value="1"/>
</dbReference>
<dbReference type="SUPFAM" id="SSF51215">
    <property type="entry name" value="Regulatory protein AraC"/>
    <property type="match status" value="1"/>
</dbReference>
<dbReference type="SUPFAM" id="SSF46689">
    <property type="entry name" value="Homeodomain-like"/>
    <property type="match status" value="1"/>
</dbReference>
<dbReference type="STRING" id="332977.SAMN05421740_11119"/>
<name>A0A1H7TFD4_9SPHI</name>